<keyword evidence="2" id="KW-1185">Reference proteome</keyword>
<proteinExistence type="predicted"/>
<name>A0A0W1S936_9EURY</name>
<accession>A0A0W1S936</accession>
<sequence length="68" mass="7808">MCVAKPTLDRIALHISYLVCQRHRNACVLSLVGTKEWKFGFIRPPISIDRDSTFDSNSSTILYFDFGR</sequence>
<dbReference type="AlphaFoldDB" id="A0A0W1S936"/>
<gene>
    <name evidence="1" type="ORF">AUR66_16855</name>
</gene>
<evidence type="ECO:0000313" key="2">
    <source>
        <dbReference type="Proteomes" id="UP000053157"/>
    </source>
</evidence>
<protein>
    <submittedName>
        <fullName evidence="1">Uncharacterized protein</fullName>
    </submittedName>
</protein>
<evidence type="ECO:0000313" key="1">
    <source>
        <dbReference type="EMBL" id="KTG22600.1"/>
    </source>
</evidence>
<dbReference type="EMBL" id="LOPV01000355">
    <property type="protein sequence ID" value="KTG22600.1"/>
    <property type="molecule type" value="Genomic_DNA"/>
</dbReference>
<organism evidence="1 2">
    <name type="scientific">Haloferax profundi</name>
    <dbReference type="NCBI Taxonomy" id="1544718"/>
    <lineage>
        <taxon>Archaea</taxon>
        <taxon>Methanobacteriati</taxon>
        <taxon>Methanobacteriota</taxon>
        <taxon>Stenosarchaea group</taxon>
        <taxon>Halobacteria</taxon>
        <taxon>Halobacteriales</taxon>
        <taxon>Haloferacaceae</taxon>
        <taxon>Haloferax</taxon>
    </lineage>
</organism>
<dbReference type="Proteomes" id="UP000053157">
    <property type="component" value="Unassembled WGS sequence"/>
</dbReference>
<comment type="caution">
    <text evidence="1">The sequence shown here is derived from an EMBL/GenBank/DDBJ whole genome shotgun (WGS) entry which is preliminary data.</text>
</comment>
<reference evidence="1 2" key="1">
    <citation type="submission" date="2015-12" db="EMBL/GenBank/DDBJ databases">
        <title>Haloferax profundi sp. nov. isolated from the Discovery deep brine-seawater interface in the Red Sea.</title>
        <authorList>
            <person name="Zhang G."/>
            <person name="Stingl U."/>
            <person name="Rashid M."/>
        </authorList>
    </citation>
    <scope>NUCLEOTIDE SEQUENCE [LARGE SCALE GENOMIC DNA]</scope>
    <source>
        <strain evidence="1 2">SB29</strain>
    </source>
</reference>